<comment type="cofactor">
    <cofactor evidence="6">
        <name>Mg(2+)</name>
        <dbReference type="ChEBI" id="CHEBI:18420"/>
    </cofactor>
    <text evidence="6">Binds 2 magnesium ions per monomer.</text>
</comment>
<accession>A0A2A4GYS3</accession>
<feature type="domain" description="Glycosyl transferase family 3 N-terminal" evidence="8">
    <location>
        <begin position="3"/>
        <end position="61"/>
    </location>
</feature>
<dbReference type="GO" id="GO:0005829">
    <property type="term" value="C:cytosol"/>
    <property type="evidence" value="ECO:0007669"/>
    <property type="project" value="TreeGrafter"/>
</dbReference>
<evidence type="ECO:0000256" key="4">
    <source>
        <dbReference type="ARBA" id="ARBA00022822"/>
    </source>
</evidence>
<organism evidence="9 10">
    <name type="scientific">Staphylococcus delphini</name>
    <dbReference type="NCBI Taxonomy" id="53344"/>
    <lineage>
        <taxon>Bacteria</taxon>
        <taxon>Bacillati</taxon>
        <taxon>Bacillota</taxon>
        <taxon>Bacilli</taxon>
        <taxon>Bacillales</taxon>
        <taxon>Staphylococcaceae</taxon>
        <taxon>Staphylococcus</taxon>
        <taxon>Staphylococcus intermedius group</taxon>
    </lineage>
</organism>
<feature type="binding site" evidence="6">
    <location>
        <position position="223"/>
    </location>
    <ligand>
        <name>Mg(2+)</name>
        <dbReference type="ChEBI" id="CHEBI:18420"/>
        <label>1</label>
    </ligand>
</feature>
<dbReference type="PANTHER" id="PTHR43285">
    <property type="entry name" value="ANTHRANILATE PHOSPHORIBOSYLTRANSFERASE"/>
    <property type="match status" value="1"/>
</dbReference>
<dbReference type="RefSeq" id="WP_096591088.1">
    <property type="nucleotide sequence ID" value="NZ_MWUU01000005.1"/>
</dbReference>
<dbReference type="EC" id="2.4.2.18" evidence="6"/>
<feature type="binding site" evidence="6">
    <location>
        <position position="109"/>
    </location>
    <ligand>
        <name>anthranilate</name>
        <dbReference type="ChEBI" id="CHEBI:16567"/>
        <label>1</label>
    </ligand>
</feature>
<feature type="binding site" evidence="6">
    <location>
        <begin position="88"/>
        <end position="91"/>
    </location>
    <ligand>
        <name>5-phospho-alpha-D-ribose 1-diphosphate</name>
        <dbReference type="ChEBI" id="CHEBI:58017"/>
    </ligand>
</feature>
<keyword evidence="6" id="KW-0028">Amino-acid biosynthesis</keyword>
<sequence length="334" mass="35983">MTLLNKMMNFEALNHEEMGAFIATLLSETTPLEDKVALLVAYTMKGETSDELYALCENLIHTMYPEQPQYPGSMCVCGTGGDGSNSFNISTTVSFVAASGGIEVVKHGNKSVTSQSGGMDILQAIGIATTPVQSVMQQLKDTHLAFVSATESYPVMKNMQPVRVKVGRPTILNLVGPIINPFALDYQSMGVFDPTRMMKIAEVLQRLGRKRAIVIHGANGMDEATLSGDNQIVEMDQTTGIREYTVNATDYGLRYAPDAALQGGTPEENKEITLNILNGTDQSVRRDVVLLNAGLAFYTAEIVDTIEAGIAHAASCIDSGAAFKQYEQARGVVV</sequence>
<feature type="binding site" evidence="6">
    <location>
        <position position="78"/>
    </location>
    <ligand>
        <name>anthranilate</name>
        <dbReference type="ChEBI" id="CHEBI:16567"/>
        <label>1</label>
    </ligand>
</feature>
<proteinExistence type="inferred from homology"/>
<keyword evidence="3 6" id="KW-0479">Metal-binding</keyword>
<reference evidence="9 10" key="1">
    <citation type="journal article" date="2017" name="PLoS ONE">
        <title>Development of a real-time PCR for detection of Staphylococcus pseudintermedius using a novel automated comparison of whole-genome sequences.</title>
        <authorList>
            <person name="Verstappen K.M."/>
            <person name="Huijbregts L."/>
            <person name="Spaninks M."/>
            <person name="Wagenaar J.A."/>
            <person name="Fluit A.C."/>
            <person name="Duim B."/>
        </authorList>
    </citation>
    <scope>NUCLEOTIDE SEQUENCE [LARGE SCALE GENOMIC DNA]</scope>
    <source>
        <strain evidence="9 10">215070706401-1</strain>
    </source>
</reference>
<keyword evidence="2 6" id="KW-0808">Transferase</keyword>
<dbReference type="InterPro" id="IPR000312">
    <property type="entry name" value="Glycosyl_Trfase_fam3"/>
</dbReference>
<feature type="binding site" evidence="6">
    <location>
        <position position="222"/>
    </location>
    <ligand>
        <name>Mg(2+)</name>
        <dbReference type="ChEBI" id="CHEBI:18420"/>
        <label>2</label>
    </ligand>
</feature>
<keyword evidence="5 6" id="KW-0057">Aromatic amino acid biosynthesis</keyword>
<name>A0A2A4GYS3_9STAP</name>
<comment type="function">
    <text evidence="6">Catalyzes the transfer of the phosphoribosyl group of 5-phosphorylribose-1-pyrophosphate (PRPP) to anthranilate to yield N-(5'-phosphoribosyl)-anthranilate (PRA).</text>
</comment>
<comment type="subunit">
    <text evidence="6">Homodimer.</text>
</comment>
<comment type="caution">
    <text evidence="9">The sequence shown here is derived from an EMBL/GenBank/DDBJ whole genome shotgun (WGS) entry which is preliminary data.</text>
</comment>
<dbReference type="Pfam" id="PF00591">
    <property type="entry name" value="Glycos_transf_3"/>
    <property type="match status" value="1"/>
</dbReference>
<dbReference type="Proteomes" id="UP000218335">
    <property type="component" value="Unassembled WGS sequence"/>
</dbReference>
<dbReference type="InterPro" id="IPR017459">
    <property type="entry name" value="Glycosyl_Trfase_fam3_N_dom"/>
</dbReference>
<evidence type="ECO:0000313" key="10">
    <source>
        <dbReference type="Proteomes" id="UP000218335"/>
    </source>
</evidence>
<protein>
    <recommendedName>
        <fullName evidence="6">Anthranilate phosphoribosyltransferase</fullName>
        <ecNumber evidence="6">2.4.2.18</ecNumber>
    </recommendedName>
</protein>
<dbReference type="Gene3D" id="1.20.970.10">
    <property type="entry name" value="Transferase, Pyrimidine Nucleoside Phosphorylase, Chain C"/>
    <property type="match status" value="1"/>
</dbReference>
<keyword evidence="1 6" id="KW-0328">Glycosyltransferase</keyword>
<dbReference type="SUPFAM" id="SSF47648">
    <property type="entry name" value="Nucleoside phosphorylase/phosphoribosyltransferase N-terminal domain"/>
    <property type="match status" value="1"/>
</dbReference>
<dbReference type="GO" id="GO:0004048">
    <property type="term" value="F:anthranilate phosphoribosyltransferase activity"/>
    <property type="evidence" value="ECO:0007669"/>
    <property type="project" value="UniProtKB-UniRule"/>
</dbReference>
<comment type="caution">
    <text evidence="6">Lacks conserved residue(s) required for the propagation of feature annotation.</text>
</comment>
<dbReference type="EMBL" id="MWUU01000005">
    <property type="protein sequence ID" value="PCF55787.1"/>
    <property type="molecule type" value="Genomic_DNA"/>
</dbReference>
<dbReference type="InterPro" id="IPR005940">
    <property type="entry name" value="Anthranilate_Pribosyl_Tfrase"/>
</dbReference>
<evidence type="ECO:0000313" key="9">
    <source>
        <dbReference type="EMBL" id="PCF55787.1"/>
    </source>
</evidence>
<dbReference type="HAMAP" id="MF_00211">
    <property type="entry name" value="TrpD"/>
    <property type="match status" value="1"/>
</dbReference>
<gene>
    <name evidence="6" type="primary">trpD</name>
    <name evidence="9" type="ORF">B5C08_04815</name>
</gene>
<dbReference type="InterPro" id="IPR036320">
    <property type="entry name" value="Glycosyl_Trfase_fam3_N_dom_sf"/>
</dbReference>
<dbReference type="InterPro" id="IPR035902">
    <property type="entry name" value="Nuc_phospho_transferase"/>
</dbReference>
<evidence type="ECO:0000256" key="2">
    <source>
        <dbReference type="ARBA" id="ARBA00022679"/>
    </source>
</evidence>
<dbReference type="Gene3D" id="3.40.1030.10">
    <property type="entry name" value="Nucleoside phosphorylase/phosphoribosyltransferase catalytic domain"/>
    <property type="match status" value="1"/>
</dbReference>
<dbReference type="GO" id="GO:0000162">
    <property type="term" value="P:L-tryptophan biosynthetic process"/>
    <property type="evidence" value="ECO:0007669"/>
    <property type="project" value="UniProtKB-UniRule"/>
</dbReference>
<keyword evidence="6" id="KW-0460">Magnesium</keyword>
<evidence type="ECO:0000256" key="5">
    <source>
        <dbReference type="ARBA" id="ARBA00023141"/>
    </source>
</evidence>
<dbReference type="AlphaFoldDB" id="A0A2A4GYS3"/>
<evidence type="ECO:0000256" key="6">
    <source>
        <dbReference type="HAMAP-Rule" id="MF_00211"/>
    </source>
</evidence>
<dbReference type="Pfam" id="PF02885">
    <property type="entry name" value="Glycos_trans_3N"/>
    <property type="match status" value="1"/>
</dbReference>
<feature type="binding site" evidence="6">
    <location>
        <position position="118"/>
    </location>
    <ligand>
        <name>5-phospho-alpha-D-ribose 1-diphosphate</name>
        <dbReference type="ChEBI" id="CHEBI:58017"/>
    </ligand>
</feature>
<evidence type="ECO:0000259" key="7">
    <source>
        <dbReference type="Pfam" id="PF00591"/>
    </source>
</evidence>
<dbReference type="PANTHER" id="PTHR43285:SF2">
    <property type="entry name" value="ANTHRANILATE PHOSPHORIBOSYLTRANSFERASE"/>
    <property type="match status" value="1"/>
</dbReference>
<comment type="pathway">
    <text evidence="6">Amino-acid biosynthesis; L-tryptophan biosynthesis; L-tryptophan from chorismate: step 2/5.</text>
</comment>
<dbReference type="GO" id="GO:0000287">
    <property type="term" value="F:magnesium ion binding"/>
    <property type="evidence" value="ECO:0007669"/>
    <property type="project" value="UniProtKB-UniRule"/>
</dbReference>
<feature type="binding site" evidence="6">
    <location>
        <position position="86"/>
    </location>
    <ligand>
        <name>5-phospho-alpha-D-ribose 1-diphosphate</name>
        <dbReference type="ChEBI" id="CHEBI:58017"/>
    </ligand>
</feature>
<evidence type="ECO:0000259" key="8">
    <source>
        <dbReference type="Pfam" id="PF02885"/>
    </source>
</evidence>
<comment type="catalytic activity">
    <reaction evidence="6">
        <text>N-(5-phospho-beta-D-ribosyl)anthranilate + diphosphate = 5-phospho-alpha-D-ribose 1-diphosphate + anthranilate</text>
        <dbReference type="Rhea" id="RHEA:11768"/>
        <dbReference type="ChEBI" id="CHEBI:16567"/>
        <dbReference type="ChEBI" id="CHEBI:18277"/>
        <dbReference type="ChEBI" id="CHEBI:33019"/>
        <dbReference type="ChEBI" id="CHEBI:58017"/>
        <dbReference type="EC" id="2.4.2.18"/>
    </reaction>
</comment>
<feature type="binding site" evidence="6">
    <location>
        <begin position="106"/>
        <end position="114"/>
    </location>
    <ligand>
        <name>5-phospho-alpha-D-ribose 1-diphosphate</name>
        <dbReference type="ChEBI" id="CHEBI:58017"/>
    </ligand>
</feature>
<comment type="similarity">
    <text evidence="6">Belongs to the anthranilate phosphoribosyltransferase family.</text>
</comment>
<feature type="binding site" evidence="6">
    <location>
        <position position="78"/>
    </location>
    <ligand>
        <name>5-phospho-alpha-D-ribose 1-diphosphate</name>
        <dbReference type="ChEBI" id="CHEBI:58017"/>
    </ligand>
</feature>
<feature type="domain" description="Glycosyl transferase family 3" evidence="7">
    <location>
        <begin position="76"/>
        <end position="322"/>
    </location>
</feature>
<evidence type="ECO:0000256" key="1">
    <source>
        <dbReference type="ARBA" id="ARBA00022676"/>
    </source>
</evidence>
<keyword evidence="4 6" id="KW-0822">Tryptophan biosynthesis</keyword>
<feature type="binding site" evidence="6">
    <location>
        <begin position="81"/>
        <end position="82"/>
    </location>
    <ligand>
        <name>5-phospho-alpha-D-ribose 1-diphosphate</name>
        <dbReference type="ChEBI" id="CHEBI:58017"/>
    </ligand>
</feature>
<dbReference type="SUPFAM" id="SSF52418">
    <property type="entry name" value="Nucleoside phosphorylase/phosphoribosyltransferase catalytic domain"/>
    <property type="match status" value="1"/>
</dbReference>
<feature type="binding site" evidence="6">
    <location>
        <position position="90"/>
    </location>
    <ligand>
        <name>Mg(2+)</name>
        <dbReference type="ChEBI" id="CHEBI:18420"/>
        <label>1</label>
    </ligand>
</feature>
<dbReference type="NCBIfam" id="TIGR01245">
    <property type="entry name" value="trpD"/>
    <property type="match status" value="1"/>
</dbReference>
<feature type="binding site" evidence="6">
    <location>
        <position position="223"/>
    </location>
    <ligand>
        <name>Mg(2+)</name>
        <dbReference type="ChEBI" id="CHEBI:18420"/>
        <label>2</label>
    </ligand>
</feature>
<evidence type="ECO:0000256" key="3">
    <source>
        <dbReference type="ARBA" id="ARBA00022723"/>
    </source>
</evidence>
<feature type="binding site" evidence="6">
    <location>
        <position position="163"/>
    </location>
    <ligand>
        <name>anthranilate</name>
        <dbReference type="ChEBI" id="CHEBI:16567"/>
        <label>2</label>
    </ligand>
</feature>
<dbReference type="UniPathway" id="UPA00035">
    <property type="reaction ID" value="UER00041"/>
</dbReference>